<organism evidence="2 3">
    <name type="scientific">Handelsmanbacteria sp. (strain RIFCSPLOWO2_12_FULL_64_10)</name>
    <dbReference type="NCBI Taxonomy" id="1817868"/>
    <lineage>
        <taxon>Bacteria</taxon>
        <taxon>Candidatus Handelsmaniibacteriota</taxon>
    </lineage>
</organism>
<gene>
    <name evidence="2" type="ORF">A3F84_18530</name>
</gene>
<dbReference type="Pfam" id="PF04285">
    <property type="entry name" value="DUF444"/>
    <property type="match status" value="2"/>
</dbReference>
<sequence>MVRKIEKDNTRFRQIIRGKIKKELRKYISHGEMIGKRGKDLISIPVPYVDIPHFRYGERQTGGVGQGEGDAGTPIGAGPGQAGQGAGDRPADHVLEVDISLEELAKILGEELELPRIEPKGKKNIVHERDRYTGIRPVGPESLRHFKRTYRKALKRQIASGQYDPERPRIVPIREDRLYRSWKTVHQPESTAVILYMMDVSGSMMDEQKEIVRTEAFWIDAWLRSQYSGVETRYIVHDAVAREVDQHAFYHTRESGGTMISSAYKLCNKLIDEGYNPAEWNIYCFHFSDGDNWGEDNDWCVEILEQQVLPKCNLFCYGQVESPYGSGQFIRTLDDLFSERENVVLSEIKNRDGIYDSIKEFLGKGR</sequence>
<comment type="caution">
    <text evidence="2">The sequence shown here is derived from an EMBL/GenBank/DDBJ whole genome shotgun (WGS) entry which is preliminary data.</text>
</comment>
<dbReference type="AlphaFoldDB" id="A0A1F6CJM4"/>
<reference evidence="2 3" key="1">
    <citation type="journal article" date="2016" name="Nat. Commun.">
        <title>Thousands of microbial genomes shed light on interconnected biogeochemical processes in an aquifer system.</title>
        <authorList>
            <person name="Anantharaman K."/>
            <person name="Brown C.T."/>
            <person name="Hug L.A."/>
            <person name="Sharon I."/>
            <person name="Castelle C.J."/>
            <person name="Probst A.J."/>
            <person name="Thomas B.C."/>
            <person name="Singh A."/>
            <person name="Wilkins M.J."/>
            <person name="Karaoz U."/>
            <person name="Brodie E.L."/>
            <person name="Williams K.H."/>
            <person name="Hubbard S.S."/>
            <person name="Banfield J.F."/>
        </authorList>
    </citation>
    <scope>NUCLEOTIDE SEQUENCE [LARGE SCALE GENOMIC DNA]</scope>
    <source>
        <strain evidence="3">RIFCSPLOWO2_12_FULL_64_10</strain>
    </source>
</reference>
<dbReference type="Proteomes" id="UP000178606">
    <property type="component" value="Unassembled WGS sequence"/>
</dbReference>
<evidence type="ECO:0000256" key="1">
    <source>
        <dbReference type="SAM" id="MobiDB-lite"/>
    </source>
</evidence>
<proteinExistence type="predicted"/>
<dbReference type="InterPro" id="IPR006698">
    <property type="entry name" value="UPF0229"/>
</dbReference>
<evidence type="ECO:0000313" key="2">
    <source>
        <dbReference type="EMBL" id="OGG49298.1"/>
    </source>
</evidence>
<feature type="compositionally biased region" description="Gly residues" evidence="1">
    <location>
        <begin position="60"/>
        <end position="86"/>
    </location>
</feature>
<dbReference type="NCBIfam" id="NF003711">
    <property type="entry name" value="PRK05325.2-3"/>
    <property type="match status" value="1"/>
</dbReference>
<evidence type="ECO:0008006" key="4">
    <source>
        <dbReference type="Google" id="ProtNLM"/>
    </source>
</evidence>
<dbReference type="EMBL" id="MFKF01000234">
    <property type="protein sequence ID" value="OGG49298.1"/>
    <property type="molecule type" value="Genomic_DNA"/>
</dbReference>
<dbReference type="PANTHER" id="PTHR30510">
    <property type="entry name" value="UPF0229 PROTEIN YEAH"/>
    <property type="match status" value="1"/>
</dbReference>
<name>A0A1F6CJM4_HANXR</name>
<feature type="region of interest" description="Disordered" evidence="1">
    <location>
        <begin position="59"/>
        <end position="89"/>
    </location>
</feature>
<accession>A0A1F6CJM4</accession>
<dbReference type="PANTHER" id="PTHR30510:SF2">
    <property type="entry name" value="UPF0229 PROTEIN YEAH"/>
    <property type="match status" value="1"/>
</dbReference>
<protein>
    <recommendedName>
        <fullName evidence="4">DUF444 family protein</fullName>
    </recommendedName>
</protein>
<evidence type="ECO:0000313" key="3">
    <source>
        <dbReference type="Proteomes" id="UP000178606"/>
    </source>
</evidence>